<accession>A0A0G1L544</accession>
<name>A0A0G1L544_9BACT</name>
<organism evidence="1 2">
    <name type="scientific">Candidatus Jorgensenbacteria bacterium GW2011_GWA2_45_13</name>
    <dbReference type="NCBI Taxonomy" id="1618662"/>
    <lineage>
        <taxon>Bacteria</taxon>
        <taxon>Candidatus Joergenseniibacteriota</taxon>
    </lineage>
</organism>
<protein>
    <submittedName>
        <fullName evidence="1">Uncharacterized protein</fullName>
    </submittedName>
</protein>
<proteinExistence type="predicted"/>
<gene>
    <name evidence="1" type="ORF">UW92_C0023G0020</name>
</gene>
<dbReference type="Proteomes" id="UP000033966">
    <property type="component" value="Unassembled WGS sequence"/>
</dbReference>
<dbReference type="EMBL" id="LCKF01000023">
    <property type="protein sequence ID" value="KKT90895.1"/>
    <property type="molecule type" value="Genomic_DNA"/>
</dbReference>
<reference evidence="1 2" key="1">
    <citation type="journal article" date="2015" name="Nature">
        <title>rRNA introns, odd ribosomes, and small enigmatic genomes across a large radiation of phyla.</title>
        <authorList>
            <person name="Brown C.T."/>
            <person name="Hug L.A."/>
            <person name="Thomas B.C."/>
            <person name="Sharon I."/>
            <person name="Castelle C.J."/>
            <person name="Singh A."/>
            <person name="Wilkins M.J."/>
            <person name="Williams K.H."/>
            <person name="Banfield J.F."/>
        </authorList>
    </citation>
    <scope>NUCLEOTIDE SEQUENCE [LARGE SCALE GENOMIC DNA]</scope>
</reference>
<sequence>MSPVRNRDRIYKITIMEYIKKQRVVTKPTLSGRFIAICF</sequence>
<comment type="caution">
    <text evidence="1">The sequence shown here is derived from an EMBL/GenBank/DDBJ whole genome shotgun (WGS) entry which is preliminary data.</text>
</comment>
<dbReference type="AlphaFoldDB" id="A0A0G1L544"/>
<evidence type="ECO:0000313" key="2">
    <source>
        <dbReference type="Proteomes" id="UP000033966"/>
    </source>
</evidence>
<evidence type="ECO:0000313" key="1">
    <source>
        <dbReference type="EMBL" id="KKT90895.1"/>
    </source>
</evidence>